<dbReference type="AlphaFoldDB" id="A0A0F8Y2F0"/>
<organism evidence="1">
    <name type="scientific">marine sediment metagenome</name>
    <dbReference type="NCBI Taxonomy" id="412755"/>
    <lineage>
        <taxon>unclassified sequences</taxon>
        <taxon>metagenomes</taxon>
        <taxon>ecological metagenomes</taxon>
    </lineage>
</organism>
<name>A0A0F8Y2F0_9ZZZZ</name>
<accession>A0A0F8Y2F0</accession>
<protein>
    <submittedName>
        <fullName evidence="1">Uncharacterized protein</fullName>
    </submittedName>
</protein>
<evidence type="ECO:0000313" key="1">
    <source>
        <dbReference type="EMBL" id="KKK42511.1"/>
    </source>
</evidence>
<sequence length="30" mass="3568">MELEMNPEEYADILETFGSKGDRNEYTRDN</sequence>
<proteinExistence type="predicted"/>
<dbReference type="EMBL" id="LAZR01070323">
    <property type="protein sequence ID" value="KKK42511.1"/>
    <property type="molecule type" value="Genomic_DNA"/>
</dbReference>
<gene>
    <name evidence="1" type="ORF">LCGC14_1588330</name>
</gene>
<reference evidence="1" key="1">
    <citation type="journal article" date="2015" name="Nature">
        <title>Complex archaea that bridge the gap between prokaryotes and eukaryotes.</title>
        <authorList>
            <person name="Spang A."/>
            <person name="Saw J.H."/>
            <person name="Jorgensen S.L."/>
            <person name="Zaremba-Niedzwiedzka K."/>
            <person name="Martijn J."/>
            <person name="Lind A.E."/>
            <person name="van Eijk R."/>
            <person name="Schleper C."/>
            <person name="Guy L."/>
            <person name="Ettema T.J."/>
        </authorList>
    </citation>
    <scope>NUCLEOTIDE SEQUENCE</scope>
</reference>
<comment type="caution">
    <text evidence="1">The sequence shown here is derived from an EMBL/GenBank/DDBJ whole genome shotgun (WGS) entry which is preliminary data.</text>
</comment>